<dbReference type="InterPro" id="IPR013154">
    <property type="entry name" value="ADH-like_N"/>
</dbReference>
<proteinExistence type="inferred from homology"/>
<evidence type="ECO:0000259" key="3">
    <source>
        <dbReference type="SMART" id="SM00829"/>
    </source>
</evidence>
<dbReference type="RefSeq" id="XP_046069240.1">
    <property type="nucleotide sequence ID" value="XM_046211697.1"/>
</dbReference>
<reference evidence="4" key="1">
    <citation type="submission" date="2021-12" db="EMBL/GenBank/DDBJ databases">
        <title>Convergent genome expansion in fungi linked to evolution of root-endophyte symbiosis.</title>
        <authorList>
            <consortium name="DOE Joint Genome Institute"/>
            <person name="Ke Y.-H."/>
            <person name="Bonito G."/>
            <person name="Liao H.-L."/>
            <person name="Looney B."/>
            <person name="Rojas-Flechas A."/>
            <person name="Nash J."/>
            <person name="Hameed K."/>
            <person name="Schadt C."/>
            <person name="Martin F."/>
            <person name="Crous P.W."/>
            <person name="Miettinen O."/>
            <person name="Magnuson J.K."/>
            <person name="Labbe J."/>
            <person name="Jacobson D."/>
            <person name="Doktycz M.J."/>
            <person name="Veneault-Fourrey C."/>
            <person name="Kuo A."/>
            <person name="Mondo S."/>
            <person name="Calhoun S."/>
            <person name="Riley R."/>
            <person name="Ohm R."/>
            <person name="LaButti K."/>
            <person name="Andreopoulos B."/>
            <person name="Pangilinan J."/>
            <person name="Nolan M."/>
            <person name="Tritt A."/>
            <person name="Clum A."/>
            <person name="Lipzen A."/>
            <person name="Daum C."/>
            <person name="Barry K."/>
            <person name="Grigoriev I.V."/>
            <person name="Vilgalys R."/>
        </authorList>
    </citation>
    <scope>NUCLEOTIDE SEQUENCE</scope>
    <source>
        <strain evidence="4">PMI_201</strain>
    </source>
</reference>
<evidence type="ECO:0000256" key="1">
    <source>
        <dbReference type="ARBA" id="ARBA00008072"/>
    </source>
</evidence>
<dbReference type="InterPro" id="IPR013149">
    <property type="entry name" value="ADH-like_C"/>
</dbReference>
<evidence type="ECO:0000256" key="2">
    <source>
        <dbReference type="ARBA" id="ARBA00023002"/>
    </source>
</evidence>
<dbReference type="Proteomes" id="UP001201262">
    <property type="component" value="Unassembled WGS sequence"/>
</dbReference>
<dbReference type="AlphaFoldDB" id="A0AAD4KIV3"/>
<dbReference type="Pfam" id="PF08240">
    <property type="entry name" value="ADH_N"/>
    <property type="match status" value="1"/>
</dbReference>
<dbReference type="InterPro" id="IPR011032">
    <property type="entry name" value="GroES-like_sf"/>
</dbReference>
<dbReference type="SUPFAM" id="SSF51735">
    <property type="entry name" value="NAD(P)-binding Rossmann-fold domains"/>
    <property type="match status" value="1"/>
</dbReference>
<dbReference type="SMART" id="SM00829">
    <property type="entry name" value="PKS_ER"/>
    <property type="match status" value="1"/>
</dbReference>
<organism evidence="4 5">
    <name type="scientific">Talaromyces proteolyticus</name>
    <dbReference type="NCBI Taxonomy" id="1131652"/>
    <lineage>
        <taxon>Eukaryota</taxon>
        <taxon>Fungi</taxon>
        <taxon>Dikarya</taxon>
        <taxon>Ascomycota</taxon>
        <taxon>Pezizomycotina</taxon>
        <taxon>Eurotiomycetes</taxon>
        <taxon>Eurotiomycetidae</taxon>
        <taxon>Eurotiales</taxon>
        <taxon>Trichocomaceae</taxon>
        <taxon>Talaromyces</taxon>
        <taxon>Talaromyces sect. Bacilispori</taxon>
    </lineage>
</organism>
<dbReference type="Gene3D" id="3.40.50.720">
    <property type="entry name" value="NAD(P)-binding Rossmann-like Domain"/>
    <property type="match status" value="1"/>
</dbReference>
<evidence type="ECO:0000313" key="4">
    <source>
        <dbReference type="EMBL" id="KAH8693570.1"/>
    </source>
</evidence>
<gene>
    <name evidence="4" type="ORF">BGW36DRAFT_301550</name>
</gene>
<dbReference type="InterPro" id="IPR020843">
    <property type="entry name" value="ER"/>
</dbReference>
<sequence>MAAPTRTAVVQITPGVAHVKKDIPLPDLYDDFIIAETRAIALNQTDNHQINSLAKPGCIIGCDWSGVVTKTGKNVTRFKPGDEVFGICHGGNRNHPEYGAFSTTITTREQATMHKPAHISFEEAASIGVGIGTVGQSMYFVGGLPLPDADENSKAKGTSILINGGSSATGTIAIQLAKLSGFTVHSTCSKSNLELVKSRGADKTYDYATASVHEDILSNVPNGFTYVLDCIGEEETAKFCAPLLSPTGGHYHSVKVPVPDTFKKLRPEDTVKATTSLGYTMLGEDFELMENMVLHVSDAETEFAKQWVELADKLVGQRLIVPHPIDIRDGGLQGVLHGLTELKEGKIRGKKLVYKIES</sequence>
<comment type="similarity">
    <text evidence="1">Belongs to the zinc-containing alcohol dehydrogenase family.</text>
</comment>
<feature type="domain" description="Enoyl reductase (ER)" evidence="3">
    <location>
        <begin position="15"/>
        <end position="353"/>
    </location>
</feature>
<dbReference type="EMBL" id="JAJTJA010000009">
    <property type="protein sequence ID" value="KAH8693570.1"/>
    <property type="molecule type" value="Genomic_DNA"/>
</dbReference>
<evidence type="ECO:0000313" key="5">
    <source>
        <dbReference type="Proteomes" id="UP001201262"/>
    </source>
</evidence>
<accession>A0AAD4KIV3</accession>
<dbReference type="SUPFAM" id="SSF50129">
    <property type="entry name" value="GroES-like"/>
    <property type="match status" value="1"/>
</dbReference>
<dbReference type="CDD" id="cd08249">
    <property type="entry name" value="enoyl_reductase_like"/>
    <property type="match status" value="1"/>
</dbReference>
<dbReference type="InterPro" id="IPR036291">
    <property type="entry name" value="NAD(P)-bd_dom_sf"/>
</dbReference>
<dbReference type="InterPro" id="IPR047122">
    <property type="entry name" value="Trans-enoyl_RdTase-like"/>
</dbReference>
<dbReference type="GO" id="GO:0016651">
    <property type="term" value="F:oxidoreductase activity, acting on NAD(P)H"/>
    <property type="evidence" value="ECO:0007669"/>
    <property type="project" value="InterPro"/>
</dbReference>
<dbReference type="PANTHER" id="PTHR45348">
    <property type="entry name" value="HYPOTHETICAL OXIDOREDUCTASE (EUROFUNG)"/>
    <property type="match status" value="1"/>
</dbReference>
<dbReference type="GeneID" id="70241984"/>
<dbReference type="PANTHER" id="PTHR45348:SF2">
    <property type="entry name" value="ZINC-TYPE ALCOHOL DEHYDROGENASE-LIKE PROTEIN C2E1P3.01"/>
    <property type="match status" value="1"/>
</dbReference>
<keyword evidence="2" id="KW-0560">Oxidoreductase</keyword>
<comment type="caution">
    <text evidence="4">The sequence shown here is derived from an EMBL/GenBank/DDBJ whole genome shotgun (WGS) entry which is preliminary data.</text>
</comment>
<keyword evidence="5" id="KW-1185">Reference proteome</keyword>
<dbReference type="Gene3D" id="3.90.180.10">
    <property type="entry name" value="Medium-chain alcohol dehydrogenases, catalytic domain"/>
    <property type="match status" value="1"/>
</dbReference>
<dbReference type="Pfam" id="PF00107">
    <property type="entry name" value="ADH_zinc_N"/>
    <property type="match status" value="1"/>
</dbReference>
<protein>
    <submittedName>
        <fullName evidence="4">Chaperonin 10-like protein</fullName>
    </submittedName>
</protein>
<name>A0AAD4KIV3_9EURO</name>